<protein>
    <submittedName>
        <fullName evidence="1">Uncharacterized protein</fullName>
    </submittedName>
</protein>
<sequence length="120" mass="13820">MQKHGSVSESHLSLNELDALLLMQQWNKDALFLIRETTANRKQALTAQMAQRKAVNSGDIEHMNVCQEVKGVDRHAGVDSKKRRPSRSWCSLDRFWPQLRGWLSFPDWRLTLVSAARVYA</sequence>
<dbReference type="Proteomes" id="UP001219568">
    <property type="component" value="Unassembled WGS sequence"/>
</dbReference>
<organism evidence="1 2">
    <name type="scientific">Penicillium canescens</name>
    <dbReference type="NCBI Taxonomy" id="5083"/>
    <lineage>
        <taxon>Eukaryota</taxon>
        <taxon>Fungi</taxon>
        <taxon>Dikarya</taxon>
        <taxon>Ascomycota</taxon>
        <taxon>Pezizomycotina</taxon>
        <taxon>Eurotiomycetes</taxon>
        <taxon>Eurotiomycetidae</taxon>
        <taxon>Eurotiales</taxon>
        <taxon>Aspergillaceae</taxon>
        <taxon>Penicillium</taxon>
    </lineage>
</organism>
<reference evidence="1" key="2">
    <citation type="submission" date="2023-01" db="EMBL/GenBank/DDBJ databases">
        <authorList>
            <person name="Petersen C."/>
        </authorList>
    </citation>
    <scope>NUCLEOTIDE SEQUENCE</scope>
    <source>
        <strain evidence="1">IBT 15450</strain>
    </source>
</reference>
<accession>A0AAD6IL33</accession>
<gene>
    <name evidence="1" type="ORF">N7460_003056</name>
</gene>
<evidence type="ECO:0000313" key="2">
    <source>
        <dbReference type="Proteomes" id="UP001219568"/>
    </source>
</evidence>
<proteinExistence type="predicted"/>
<comment type="caution">
    <text evidence="1">The sequence shown here is derived from an EMBL/GenBank/DDBJ whole genome shotgun (WGS) entry which is preliminary data.</text>
</comment>
<evidence type="ECO:0000313" key="1">
    <source>
        <dbReference type="EMBL" id="KAJ6052522.1"/>
    </source>
</evidence>
<keyword evidence="2" id="KW-1185">Reference proteome</keyword>
<name>A0AAD6IL33_PENCN</name>
<reference evidence="1" key="1">
    <citation type="journal article" date="2023" name="IMA Fungus">
        <title>Comparative genomic study of the Penicillium genus elucidates a diverse pangenome and 15 lateral gene transfer events.</title>
        <authorList>
            <person name="Petersen C."/>
            <person name="Sorensen T."/>
            <person name="Nielsen M.R."/>
            <person name="Sondergaard T.E."/>
            <person name="Sorensen J.L."/>
            <person name="Fitzpatrick D.A."/>
            <person name="Frisvad J.C."/>
            <person name="Nielsen K.L."/>
        </authorList>
    </citation>
    <scope>NUCLEOTIDE SEQUENCE</scope>
    <source>
        <strain evidence="1">IBT 15450</strain>
    </source>
</reference>
<dbReference type="EMBL" id="JAQJZL010000002">
    <property type="protein sequence ID" value="KAJ6052522.1"/>
    <property type="molecule type" value="Genomic_DNA"/>
</dbReference>
<dbReference type="AlphaFoldDB" id="A0AAD6IL33"/>